<evidence type="ECO:0000256" key="13">
    <source>
        <dbReference type="ARBA" id="ARBA00042373"/>
    </source>
</evidence>
<evidence type="ECO:0000256" key="16">
    <source>
        <dbReference type="SAM" id="Phobius"/>
    </source>
</evidence>
<keyword evidence="6" id="KW-0378">Hydrolase</keyword>
<dbReference type="GO" id="GO:0000272">
    <property type="term" value="P:polysaccharide catabolic process"/>
    <property type="evidence" value="ECO:0007669"/>
    <property type="project" value="UniProtKB-KW"/>
</dbReference>
<accession>A0A9P6WL46</accession>
<dbReference type="GO" id="GO:0071555">
    <property type="term" value="P:cell wall organization"/>
    <property type="evidence" value="ECO:0007669"/>
    <property type="project" value="UniProtKB-KW"/>
</dbReference>
<reference evidence="17" key="1">
    <citation type="submission" date="2020-11" db="EMBL/GenBank/DDBJ databases">
        <title>Kefir isolates.</title>
        <authorList>
            <person name="Marcisauskas S."/>
            <person name="Kim Y."/>
            <person name="Blasche S."/>
        </authorList>
    </citation>
    <scope>NUCLEOTIDE SEQUENCE</scope>
    <source>
        <strain evidence="17">Olga-1</strain>
    </source>
</reference>
<evidence type="ECO:0000313" key="17">
    <source>
        <dbReference type="EMBL" id="KAG0689050.1"/>
    </source>
</evidence>
<dbReference type="PANTHER" id="PTHR16631:SF17">
    <property type="entry name" value="GLUCAN ENDO-1,3-BETA-GLUCOSIDASE BTGC"/>
    <property type="match status" value="1"/>
</dbReference>
<keyword evidence="10" id="KW-0961">Cell wall biogenesis/degradation</keyword>
<dbReference type="GO" id="GO:0042973">
    <property type="term" value="F:glucan endo-1,3-beta-D-glucosidase activity"/>
    <property type="evidence" value="ECO:0007669"/>
    <property type="project" value="UniProtKB-EC"/>
</dbReference>
<evidence type="ECO:0000256" key="7">
    <source>
        <dbReference type="ARBA" id="ARBA00023136"/>
    </source>
</evidence>
<evidence type="ECO:0000256" key="15">
    <source>
        <dbReference type="SAM" id="MobiDB-lite"/>
    </source>
</evidence>
<sequence>MISAFEEKTHHEEDQQETDHVVNLKPGTQNVFKELEPANVVIEGNSKGIMGFHYVEPYKTDQIEGEEEKTNIIEETTGDNELVDENTVNEHEINHVEETVDLLDDNSKDDELFPAKSDASSCRIGTAESIGTVNIVDFTAEGFKETMANPNNNVSSTIEIEDSKLMEPDQSSSIYISDSEHKESEGGLIYSQYQNSHDKDKDIPETNNSKETWKDGELLIKRFGYNPTSNSESLQISKEILKDEGASFYDSETLREKTSPGNSHGKSQYKHRDWMFSNIDHSERKSMQTASIYEKYQSKPLLMQSDFLNNTTNNEDNYGSNYDDYHTDNIQLENASDKLVNNTKNSLYNSQYKNNDNTNNTEAHKKYSFVSLNDANSNSVNKSYPSISSRKRSSSRKSDIIDNLNKNDDISNQYKSNSNPWKYACYSILVTVGFLWFIYLIFNYFYTSVRPPVILTEYDVMTYLDKISSRTRDNLLDQILIKYGKYSDNLSDSLTENSISDNSNNKYLPREDDKGINVVYNSFENINSNFQNDAEIMQLMTEDNLKFMFTGMSYAPEGVIEPQCGVQLRNVLLDMARLSKITGSIKTYGTQCRQAEFILEAINQLNLNMTVSLGVWIGLNDEINTEQMKEMKRVILKYPRKYFRSIFIGNEVIYRNDKNVTELMDYIKNTKEFLKSNNITDLPVGTSEIGSMITKNMFTEADFVGANIHPFFGGVDAEFGTRWVLDYYYNEILPLKSAVNTSTPLIISEVGWPYQGGEFIRSVAGSWEYQQFLSDWLCTTPVDIINECFFFEAYDEPWKKIWWSDNRTWETEWGFFTNDRKMKKHIYIPDCSKYGSPAFADFKNVEELV</sequence>
<comment type="similarity">
    <text evidence="3">Belongs to the glycosyl hydrolase 17 family.</text>
</comment>
<comment type="function">
    <text evidence="12">Glucanases play a role in cell expansion during growth, in cell-cell fusion during mating, and in spore release during sporulation. This enzyme may be involved in beta-glucan degradation. Active on laminarin and lichenan.</text>
</comment>
<dbReference type="GO" id="GO:0009986">
    <property type="term" value="C:cell surface"/>
    <property type="evidence" value="ECO:0007669"/>
    <property type="project" value="TreeGrafter"/>
</dbReference>
<proteinExistence type="inferred from homology"/>
<dbReference type="GO" id="GO:0009277">
    <property type="term" value="C:fungal-type cell wall"/>
    <property type="evidence" value="ECO:0007669"/>
    <property type="project" value="TreeGrafter"/>
</dbReference>
<keyword evidence="9" id="KW-0119">Carbohydrate metabolism</keyword>
<keyword evidence="5" id="KW-1003">Cell membrane</keyword>
<organism evidence="17 18">
    <name type="scientific">Pichia californica</name>
    <dbReference type="NCBI Taxonomy" id="460514"/>
    <lineage>
        <taxon>Eukaryota</taxon>
        <taxon>Fungi</taxon>
        <taxon>Dikarya</taxon>
        <taxon>Ascomycota</taxon>
        <taxon>Saccharomycotina</taxon>
        <taxon>Pichiomycetes</taxon>
        <taxon>Pichiales</taxon>
        <taxon>Pichiaceae</taxon>
        <taxon>Pichia</taxon>
    </lineage>
</organism>
<dbReference type="InterPro" id="IPR017853">
    <property type="entry name" value="GH"/>
</dbReference>
<evidence type="ECO:0000256" key="9">
    <source>
        <dbReference type="ARBA" id="ARBA00023277"/>
    </source>
</evidence>
<name>A0A9P6WL46_9ASCO</name>
<evidence type="ECO:0000256" key="10">
    <source>
        <dbReference type="ARBA" id="ARBA00023316"/>
    </source>
</evidence>
<dbReference type="GO" id="GO:0005576">
    <property type="term" value="C:extracellular region"/>
    <property type="evidence" value="ECO:0007669"/>
    <property type="project" value="TreeGrafter"/>
</dbReference>
<evidence type="ECO:0000313" key="18">
    <source>
        <dbReference type="Proteomes" id="UP000697127"/>
    </source>
</evidence>
<evidence type="ECO:0000256" key="11">
    <source>
        <dbReference type="ARBA" id="ARBA00023326"/>
    </source>
</evidence>
<keyword evidence="18" id="KW-1185">Reference proteome</keyword>
<evidence type="ECO:0000256" key="8">
    <source>
        <dbReference type="ARBA" id="ARBA00023180"/>
    </source>
</evidence>
<dbReference type="PANTHER" id="PTHR16631">
    <property type="entry name" value="GLUCAN 1,3-BETA-GLUCOSIDASE"/>
    <property type="match status" value="1"/>
</dbReference>
<evidence type="ECO:0000256" key="14">
    <source>
        <dbReference type="ARBA" id="ARBA00043078"/>
    </source>
</evidence>
<evidence type="ECO:0000256" key="1">
    <source>
        <dbReference type="ARBA" id="ARBA00000382"/>
    </source>
</evidence>
<evidence type="ECO:0000256" key="2">
    <source>
        <dbReference type="ARBA" id="ARBA00004401"/>
    </source>
</evidence>
<evidence type="ECO:0000256" key="6">
    <source>
        <dbReference type="ARBA" id="ARBA00022801"/>
    </source>
</evidence>
<dbReference type="Gene3D" id="3.20.20.80">
    <property type="entry name" value="Glycosidases"/>
    <property type="match status" value="2"/>
</dbReference>
<evidence type="ECO:0000256" key="5">
    <source>
        <dbReference type="ARBA" id="ARBA00022475"/>
    </source>
</evidence>
<keyword evidence="11" id="KW-0624">Polysaccharide degradation</keyword>
<comment type="catalytic activity">
    <reaction evidence="1">
        <text>Hydrolysis of (1-&gt;3)-beta-D-glucosidic linkages in (1-&gt;3)-beta-D-glucans.</text>
        <dbReference type="EC" id="3.2.1.39"/>
    </reaction>
</comment>
<dbReference type="Proteomes" id="UP000697127">
    <property type="component" value="Unassembled WGS sequence"/>
</dbReference>
<dbReference type="EC" id="3.2.1.39" evidence="4"/>
<keyword evidence="16" id="KW-0812">Transmembrane</keyword>
<dbReference type="SUPFAM" id="SSF51445">
    <property type="entry name" value="(Trans)glycosidases"/>
    <property type="match status" value="1"/>
</dbReference>
<dbReference type="AlphaFoldDB" id="A0A9P6WL46"/>
<evidence type="ECO:0000256" key="4">
    <source>
        <dbReference type="ARBA" id="ARBA00012780"/>
    </source>
</evidence>
<feature type="transmembrane region" description="Helical" evidence="16">
    <location>
        <begin position="423"/>
        <end position="446"/>
    </location>
</feature>
<dbReference type="InterPro" id="IPR050732">
    <property type="entry name" value="Beta-glucan_modifiers"/>
</dbReference>
<protein>
    <recommendedName>
        <fullName evidence="4">glucan endo-1,3-beta-D-glucosidase</fullName>
        <ecNumber evidence="4">3.2.1.39</ecNumber>
    </recommendedName>
    <alternativeName>
        <fullName evidence="14">Endo-1,3-beta-glucanase btgC</fullName>
    </alternativeName>
    <alternativeName>
        <fullName evidence="13">Laminarinase btgC</fullName>
    </alternativeName>
</protein>
<dbReference type="EMBL" id="PUHW01000104">
    <property type="protein sequence ID" value="KAG0689050.1"/>
    <property type="molecule type" value="Genomic_DNA"/>
</dbReference>
<evidence type="ECO:0000256" key="12">
    <source>
        <dbReference type="ARBA" id="ARBA00037649"/>
    </source>
</evidence>
<keyword evidence="16" id="KW-1133">Transmembrane helix</keyword>
<gene>
    <name evidence="17" type="ORF">C6P40_000189</name>
</gene>
<feature type="region of interest" description="Disordered" evidence="15">
    <location>
        <begin position="379"/>
        <end position="402"/>
    </location>
</feature>
<evidence type="ECO:0000256" key="3">
    <source>
        <dbReference type="ARBA" id="ARBA00008773"/>
    </source>
</evidence>
<comment type="subcellular location">
    <subcellularLocation>
        <location evidence="2">Cell membrane</location>
        <topology evidence="2">Single-pass type II membrane protein</topology>
    </subcellularLocation>
</comment>
<comment type="caution">
    <text evidence="17">The sequence shown here is derived from an EMBL/GenBank/DDBJ whole genome shotgun (WGS) entry which is preliminary data.</text>
</comment>
<keyword evidence="7 16" id="KW-0472">Membrane</keyword>
<keyword evidence="8" id="KW-0325">Glycoprotein</keyword>
<dbReference type="GO" id="GO:0005886">
    <property type="term" value="C:plasma membrane"/>
    <property type="evidence" value="ECO:0007669"/>
    <property type="project" value="UniProtKB-SubCell"/>
</dbReference>